<protein>
    <submittedName>
        <fullName evidence="8">ABC-2 type transport system ATP-binding protein</fullName>
    </submittedName>
</protein>
<dbReference type="PANTHER" id="PTHR42711:SF5">
    <property type="entry name" value="ABC TRANSPORTER ATP-BINDING PROTEIN NATA"/>
    <property type="match status" value="1"/>
</dbReference>
<sequence>MTDDTVLRVRGLRKRYRQVTAVDGVDLTVAAGERVALVGPNGAGKTTTLMSCLGAVQPEEGTVELLGQRGRRARRAVLARVGFASGYLPLPPHLRVREFLTLYARLYGAPNPQEQARAGLRQFDVEGLADRWGSDLSSGQRTVVGVVKATMHAPALLVLDEPTASLDPDVALRVRGGLLDLCRRRGTALLVTSHNMVEVERLAQRVIFLAGGRVLVDGPVETITAQLGQTSLEDVYLRLRESTADGRQASTGASS</sequence>
<dbReference type="OrthoDB" id="9804819at2"/>
<dbReference type="PROSITE" id="PS50893">
    <property type="entry name" value="ABC_TRANSPORTER_2"/>
    <property type="match status" value="1"/>
</dbReference>
<dbReference type="InterPro" id="IPR027417">
    <property type="entry name" value="P-loop_NTPase"/>
</dbReference>
<evidence type="ECO:0000256" key="2">
    <source>
        <dbReference type="ARBA" id="ARBA00005417"/>
    </source>
</evidence>
<evidence type="ECO:0000259" key="7">
    <source>
        <dbReference type="PROSITE" id="PS50893"/>
    </source>
</evidence>
<evidence type="ECO:0000256" key="1">
    <source>
        <dbReference type="ARBA" id="ARBA00004202"/>
    </source>
</evidence>
<name>A0A1C6UL85_9ACTN</name>
<accession>A0A1C6UL85</accession>
<dbReference type="PROSITE" id="PS00211">
    <property type="entry name" value="ABC_TRANSPORTER_1"/>
    <property type="match status" value="1"/>
</dbReference>
<dbReference type="InterPro" id="IPR003593">
    <property type="entry name" value="AAA+_ATPase"/>
</dbReference>
<dbReference type="InterPro" id="IPR003439">
    <property type="entry name" value="ABC_transporter-like_ATP-bd"/>
</dbReference>
<dbReference type="AlphaFoldDB" id="A0A1C6UL85"/>
<dbReference type="Gene3D" id="3.40.50.300">
    <property type="entry name" value="P-loop containing nucleotide triphosphate hydrolases"/>
    <property type="match status" value="1"/>
</dbReference>
<evidence type="ECO:0000256" key="5">
    <source>
        <dbReference type="ARBA" id="ARBA00022840"/>
    </source>
</evidence>
<evidence type="ECO:0000256" key="6">
    <source>
        <dbReference type="ARBA" id="ARBA00023251"/>
    </source>
</evidence>
<feature type="domain" description="ABC transporter" evidence="7">
    <location>
        <begin position="7"/>
        <end position="236"/>
    </location>
</feature>
<dbReference type="PANTHER" id="PTHR42711">
    <property type="entry name" value="ABC TRANSPORTER ATP-BINDING PROTEIN"/>
    <property type="match status" value="1"/>
</dbReference>
<organism evidence="8 9">
    <name type="scientific">Micromonospora yangpuensis</name>
    <dbReference type="NCBI Taxonomy" id="683228"/>
    <lineage>
        <taxon>Bacteria</taxon>
        <taxon>Bacillati</taxon>
        <taxon>Actinomycetota</taxon>
        <taxon>Actinomycetes</taxon>
        <taxon>Micromonosporales</taxon>
        <taxon>Micromonosporaceae</taxon>
        <taxon>Micromonospora</taxon>
    </lineage>
</organism>
<comment type="similarity">
    <text evidence="2">Belongs to the ABC transporter superfamily.</text>
</comment>
<reference evidence="8 9" key="1">
    <citation type="submission" date="2016-06" db="EMBL/GenBank/DDBJ databases">
        <authorList>
            <person name="Kjaerup R.B."/>
            <person name="Dalgaard T.S."/>
            <person name="Juul-Madsen H.R."/>
        </authorList>
    </citation>
    <scope>NUCLEOTIDE SEQUENCE [LARGE SCALE GENOMIC DNA]</scope>
    <source>
        <strain evidence="8 9">DSM 45577</strain>
    </source>
</reference>
<dbReference type="EMBL" id="FMIA01000002">
    <property type="protein sequence ID" value="SCL54810.1"/>
    <property type="molecule type" value="Genomic_DNA"/>
</dbReference>
<dbReference type="CDD" id="cd03230">
    <property type="entry name" value="ABC_DR_subfamily_A"/>
    <property type="match status" value="1"/>
</dbReference>
<gene>
    <name evidence="8" type="ORF">GA0070617_2773</name>
</gene>
<dbReference type="SUPFAM" id="SSF52540">
    <property type="entry name" value="P-loop containing nucleoside triphosphate hydrolases"/>
    <property type="match status" value="1"/>
</dbReference>
<dbReference type="GO" id="GO:0005524">
    <property type="term" value="F:ATP binding"/>
    <property type="evidence" value="ECO:0007669"/>
    <property type="project" value="UniProtKB-KW"/>
</dbReference>
<keyword evidence="9" id="KW-1185">Reference proteome</keyword>
<evidence type="ECO:0000313" key="8">
    <source>
        <dbReference type="EMBL" id="SCL54810.1"/>
    </source>
</evidence>
<keyword evidence="3" id="KW-0813">Transport</keyword>
<proteinExistence type="inferred from homology"/>
<dbReference type="SMART" id="SM00382">
    <property type="entry name" value="AAA"/>
    <property type="match status" value="1"/>
</dbReference>
<evidence type="ECO:0000256" key="3">
    <source>
        <dbReference type="ARBA" id="ARBA00022448"/>
    </source>
</evidence>
<evidence type="ECO:0000256" key="4">
    <source>
        <dbReference type="ARBA" id="ARBA00022741"/>
    </source>
</evidence>
<dbReference type="GO" id="GO:0016887">
    <property type="term" value="F:ATP hydrolysis activity"/>
    <property type="evidence" value="ECO:0007669"/>
    <property type="project" value="InterPro"/>
</dbReference>
<dbReference type="Proteomes" id="UP000198937">
    <property type="component" value="Unassembled WGS sequence"/>
</dbReference>
<keyword evidence="5 8" id="KW-0067">ATP-binding</keyword>
<dbReference type="Pfam" id="PF00005">
    <property type="entry name" value="ABC_tran"/>
    <property type="match status" value="1"/>
</dbReference>
<dbReference type="STRING" id="683228.GA0070617_2773"/>
<dbReference type="GO" id="GO:0005886">
    <property type="term" value="C:plasma membrane"/>
    <property type="evidence" value="ECO:0007669"/>
    <property type="project" value="UniProtKB-SubCell"/>
</dbReference>
<keyword evidence="4" id="KW-0547">Nucleotide-binding</keyword>
<evidence type="ECO:0000313" key="9">
    <source>
        <dbReference type="Proteomes" id="UP000198937"/>
    </source>
</evidence>
<keyword evidence="6" id="KW-0046">Antibiotic resistance</keyword>
<dbReference type="RefSeq" id="WP_091437227.1">
    <property type="nucleotide sequence ID" value="NZ_BMMJ01000009.1"/>
</dbReference>
<dbReference type="InterPro" id="IPR050763">
    <property type="entry name" value="ABC_transporter_ATP-binding"/>
</dbReference>
<dbReference type="InterPro" id="IPR017871">
    <property type="entry name" value="ABC_transporter-like_CS"/>
</dbReference>
<dbReference type="GO" id="GO:0046677">
    <property type="term" value="P:response to antibiotic"/>
    <property type="evidence" value="ECO:0007669"/>
    <property type="project" value="UniProtKB-KW"/>
</dbReference>
<comment type="subcellular location">
    <subcellularLocation>
        <location evidence="1">Cell membrane</location>
        <topology evidence="1">Peripheral membrane protein</topology>
    </subcellularLocation>
</comment>